<comment type="caution">
    <text evidence="2">The sequence shown here is derived from an EMBL/GenBank/DDBJ whole genome shotgun (WGS) entry which is preliminary data.</text>
</comment>
<evidence type="ECO:0000313" key="3">
    <source>
        <dbReference type="Proteomes" id="UP000185696"/>
    </source>
</evidence>
<dbReference type="EMBL" id="MSIF01000023">
    <property type="protein sequence ID" value="OLF06104.1"/>
    <property type="molecule type" value="Genomic_DNA"/>
</dbReference>
<name>A0A7Z0WH22_9PSEU</name>
<feature type="signal peptide" evidence="1">
    <location>
        <begin position="1"/>
        <end position="30"/>
    </location>
</feature>
<feature type="chain" id="PRO_5030581006" description="PASTA domain-containing protein" evidence="1">
    <location>
        <begin position="31"/>
        <end position="68"/>
    </location>
</feature>
<dbReference type="Proteomes" id="UP000185696">
    <property type="component" value="Unassembled WGS sequence"/>
</dbReference>
<evidence type="ECO:0000256" key="1">
    <source>
        <dbReference type="SAM" id="SignalP"/>
    </source>
</evidence>
<reference evidence="2 3" key="1">
    <citation type="submission" date="2016-12" db="EMBL/GenBank/DDBJ databases">
        <title>The draft genome sequence of Actinophytocola xinjiangensis.</title>
        <authorList>
            <person name="Wang W."/>
            <person name="Yuan L."/>
        </authorList>
    </citation>
    <scope>NUCLEOTIDE SEQUENCE [LARGE SCALE GENOMIC DNA]</scope>
    <source>
        <strain evidence="2 3">CGMCC 4.4663</strain>
    </source>
</reference>
<dbReference type="RefSeq" id="WP_075136912.1">
    <property type="nucleotide sequence ID" value="NZ_MSIF01000023.1"/>
</dbReference>
<dbReference type="AlphaFoldDB" id="A0A7Z0WH22"/>
<proteinExistence type="predicted"/>
<keyword evidence="3" id="KW-1185">Reference proteome</keyword>
<sequence length="68" mass="6922">MSLSVRGFAVAVVTAAAAVLPVLVAAPASATTSDCLEYLEGAGFRPTNPASTPATRQNRGIRISIATY</sequence>
<accession>A0A7Z0WH22</accession>
<gene>
    <name evidence="2" type="ORF">BLA60_32695</name>
</gene>
<evidence type="ECO:0000313" key="2">
    <source>
        <dbReference type="EMBL" id="OLF06104.1"/>
    </source>
</evidence>
<evidence type="ECO:0008006" key="4">
    <source>
        <dbReference type="Google" id="ProtNLM"/>
    </source>
</evidence>
<keyword evidence="1" id="KW-0732">Signal</keyword>
<organism evidence="2 3">
    <name type="scientific">Actinophytocola xinjiangensis</name>
    <dbReference type="NCBI Taxonomy" id="485602"/>
    <lineage>
        <taxon>Bacteria</taxon>
        <taxon>Bacillati</taxon>
        <taxon>Actinomycetota</taxon>
        <taxon>Actinomycetes</taxon>
        <taxon>Pseudonocardiales</taxon>
        <taxon>Pseudonocardiaceae</taxon>
    </lineage>
</organism>
<protein>
    <recommendedName>
        <fullName evidence="4">PASTA domain-containing protein</fullName>
    </recommendedName>
</protein>